<evidence type="ECO:0000259" key="1">
    <source>
        <dbReference type="Pfam" id="PF03886"/>
    </source>
</evidence>
<gene>
    <name evidence="2" type="ORF">GZA08_11875</name>
</gene>
<feature type="domain" description="ABC-type transport auxiliary lipoprotein component" evidence="1">
    <location>
        <begin position="23"/>
        <end position="179"/>
    </location>
</feature>
<keyword evidence="3" id="KW-1185">Reference proteome</keyword>
<proteinExistence type="predicted"/>
<name>A0A6B2K1N9_9RHOB</name>
<dbReference type="EMBL" id="JAAGAB010000003">
    <property type="protein sequence ID" value="NDV01662.1"/>
    <property type="molecule type" value="Genomic_DNA"/>
</dbReference>
<evidence type="ECO:0000313" key="2">
    <source>
        <dbReference type="EMBL" id="NDV01662.1"/>
    </source>
</evidence>
<dbReference type="AlphaFoldDB" id="A0A6B2K1N9"/>
<dbReference type="SUPFAM" id="SSF159594">
    <property type="entry name" value="XCC0632-like"/>
    <property type="match status" value="1"/>
</dbReference>
<organism evidence="2 3">
    <name type="scientific">Pseudoroseicyclus tamaricis</name>
    <dbReference type="NCBI Taxonomy" id="2705421"/>
    <lineage>
        <taxon>Bacteria</taxon>
        <taxon>Pseudomonadati</taxon>
        <taxon>Pseudomonadota</taxon>
        <taxon>Alphaproteobacteria</taxon>
        <taxon>Rhodobacterales</taxon>
        <taxon>Paracoccaceae</taxon>
        <taxon>Pseudoroseicyclus</taxon>
    </lineage>
</organism>
<comment type="caution">
    <text evidence="2">The sequence shown here is derived from an EMBL/GenBank/DDBJ whole genome shotgun (WGS) entry which is preliminary data.</text>
</comment>
<accession>A0A6B2K1N9</accession>
<dbReference type="InterPro" id="IPR005586">
    <property type="entry name" value="ABC_trans_aux"/>
</dbReference>
<sequence>MTPLLVALSGCSFLGGPDQLYAVPQVTPSEQIPIAFSSVEVRDVSLPSYANYEEIYVEAVDGTLAAEDGLLWADDPARSVSLELVRALSALTGVIVAGEPWPFDPYPAARVEVRVEEMIASRSGEFRLSGQYFIAALDGSGGDSAELFSITSPLAADAGAAAIAAARGAAVAELARQIARGGLS</sequence>
<dbReference type="Gene3D" id="3.40.50.10610">
    <property type="entry name" value="ABC-type transport auxiliary lipoprotein component"/>
    <property type="match status" value="1"/>
</dbReference>
<evidence type="ECO:0000313" key="3">
    <source>
        <dbReference type="Proteomes" id="UP000474757"/>
    </source>
</evidence>
<dbReference type="RefSeq" id="WP_163893933.1">
    <property type="nucleotide sequence ID" value="NZ_JAAFYS010000003.1"/>
</dbReference>
<dbReference type="Pfam" id="PF03886">
    <property type="entry name" value="ABC_trans_aux"/>
    <property type="match status" value="1"/>
</dbReference>
<protein>
    <recommendedName>
        <fullName evidence="1">ABC-type transport auxiliary lipoprotein component domain-containing protein</fullName>
    </recommendedName>
</protein>
<dbReference type="Proteomes" id="UP000474757">
    <property type="component" value="Unassembled WGS sequence"/>
</dbReference>
<reference evidence="2 3" key="1">
    <citation type="submission" date="2020-02" db="EMBL/GenBank/DDBJ databases">
        <title>Pseudoroseicyclus tamarix, sp. nov., isolated from offshore sediment of a Tamarix chinensis forest.</title>
        <authorList>
            <person name="Gai Y."/>
        </authorList>
    </citation>
    <scope>NUCLEOTIDE SEQUENCE [LARGE SCALE GENOMIC DNA]</scope>
    <source>
        <strain evidence="2 3">CLL3-39</strain>
    </source>
</reference>